<comment type="caution">
    <text evidence="1">The sequence shown here is derived from an EMBL/GenBank/DDBJ whole genome shotgun (WGS) entry which is preliminary data.</text>
</comment>
<dbReference type="EMBL" id="MU394313">
    <property type="protein sequence ID" value="KAI6086671.1"/>
    <property type="molecule type" value="Genomic_DNA"/>
</dbReference>
<reference evidence="1 2" key="1">
    <citation type="journal article" date="2022" name="New Phytol.">
        <title>Ecological generalism drives hyperdiversity of secondary metabolite gene clusters in xylarialean endophytes.</title>
        <authorList>
            <person name="Franco M.E.E."/>
            <person name="Wisecaver J.H."/>
            <person name="Arnold A.E."/>
            <person name="Ju Y.M."/>
            <person name="Slot J.C."/>
            <person name="Ahrendt S."/>
            <person name="Moore L.P."/>
            <person name="Eastman K.E."/>
            <person name="Scott K."/>
            <person name="Konkel Z."/>
            <person name="Mondo S.J."/>
            <person name="Kuo A."/>
            <person name="Hayes R.D."/>
            <person name="Haridas S."/>
            <person name="Andreopoulos B."/>
            <person name="Riley R."/>
            <person name="LaButti K."/>
            <person name="Pangilinan J."/>
            <person name="Lipzen A."/>
            <person name="Amirebrahimi M."/>
            <person name="Yan J."/>
            <person name="Adam C."/>
            <person name="Keymanesh K."/>
            <person name="Ng V."/>
            <person name="Louie K."/>
            <person name="Northen T."/>
            <person name="Drula E."/>
            <person name="Henrissat B."/>
            <person name="Hsieh H.M."/>
            <person name="Youens-Clark K."/>
            <person name="Lutzoni F."/>
            <person name="Miadlikowska J."/>
            <person name="Eastwood D.C."/>
            <person name="Hamelin R.C."/>
            <person name="Grigoriev I.V."/>
            <person name="U'Ren J.M."/>
        </authorList>
    </citation>
    <scope>NUCLEOTIDE SEQUENCE [LARGE SCALE GENOMIC DNA]</scope>
    <source>
        <strain evidence="1 2">ER1909</strain>
    </source>
</reference>
<sequence length="281" mass="32197">MVFINPFAFGTGPWDPSNRFETSWLLPPFVLFVFRFLMCLYAFITLLFNIGYECQTDGCWEAGNNFSYFTVLTYWGIAFYFAFAALHTVTYATTGTPLLDRWPRPLQALHALLFTSVTTLPFLVTIVYWGILYDYGSAWFPTVYSGWSNVSQHALNSVFALFEIIVSCVRPAPWIHAFWLVFIMALYLALAYVTHATKGFYTYSFLDPTKVHSLVAAYVFGIGIATILIFAIVWGLVWVRYWVTEKKMGKSGKIRRPRIGGVDLYELEERGQQNNTSLVLK</sequence>
<name>A0ACC0D1S6_9PEZI</name>
<gene>
    <name evidence="1" type="ORF">F4821DRAFT_237722</name>
</gene>
<organism evidence="1 2">
    <name type="scientific">Hypoxylon rubiginosum</name>
    <dbReference type="NCBI Taxonomy" id="110542"/>
    <lineage>
        <taxon>Eukaryota</taxon>
        <taxon>Fungi</taxon>
        <taxon>Dikarya</taxon>
        <taxon>Ascomycota</taxon>
        <taxon>Pezizomycotina</taxon>
        <taxon>Sordariomycetes</taxon>
        <taxon>Xylariomycetidae</taxon>
        <taxon>Xylariales</taxon>
        <taxon>Hypoxylaceae</taxon>
        <taxon>Hypoxylon</taxon>
    </lineage>
</organism>
<keyword evidence="2" id="KW-1185">Reference proteome</keyword>
<protein>
    <submittedName>
        <fullName evidence="1">Uncharacterized protein</fullName>
    </submittedName>
</protein>
<dbReference type="Proteomes" id="UP001497680">
    <property type="component" value="Unassembled WGS sequence"/>
</dbReference>
<evidence type="ECO:0000313" key="2">
    <source>
        <dbReference type="Proteomes" id="UP001497680"/>
    </source>
</evidence>
<proteinExistence type="predicted"/>
<evidence type="ECO:0000313" key="1">
    <source>
        <dbReference type="EMBL" id="KAI6086671.1"/>
    </source>
</evidence>
<accession>A0ACC0D1S6</accession>